<name>J3PA36_GAET3</name>
<feature type="region of interest" description="Disordered" evidence="1">
    <location>
        <begin position="64"/>
        <end position="83"/>
    </location>
</feature>
<reference evidence="3" key="5">
    <citation type="submission" date="2018-04" db="UniProtKB">
        <authorList>
            <consortium name="EnsemblFungi"/>
        </authorList>
    </citation>
    <scope>IDENTIFICATION</scope>
    <source>
        <strain evidence="3">R3-111a-1</strain>
    </source>
</reference>
<feature type="region of interest" description="Disordered" evidence="1">
    <location>
        <begin position="1"/>
        <end position="42"/>
    </location>
</feature>
<dbReference type="HOGENOM" id="CLU_2073320_0_0_1"/>
<dbReference type="EMBL" id="GL385399">
    <property type="protein sequence ID" value="EJT73522.1"/>
    <property type="molecule type" value="Genomic_DNA"/>
</dbReference>
<reference evidence="4" key="1">
    <citation type="submission" date="2010-07" db="EMBL/GenBank/DDBJ databases">
        <title>The genome sequence of Gaeumannomyces graminis var. tritici strain R3-111a-1.</title>
        <authorList>
            <consortium name="The Broad Institute Genome Sequencing Platform"/>
            <person name="Ma L.-J."/>
            <person name="Dead R."/>
            <person name="Young S."/>
            <person name="Zeng Q."/>
            <person name="Koehrsen M."/>
            <person name="Alvarado L."/>
            <person name="Berlin A."/>
            <person name="Chapman S.B."/>
            <person name="Chen Z."/>
            <person name="Freedman E."/>
            <person name="Gellesch M."/>
            <person name="Goldberg J."/>
            <person name="Griggs A."/>
            <person name="Gujja S."/>
            <person name="Heilman E.R."/>
            <person name="Heiman D."/>
            <person name="Hepburn T."/>
            <person name="Howarth C."/>
            <person name="Jen D."/>
            <person name="Larson L."/>
            <person name="Mehta T."/>
            <person name="Neiman D."/>
            <person name="Pearson M."/>
            <person name="Roberts A."/>
            <person name="Saif S."/>
            <person name="Shea T."/>
            <person name="Shenoy N."/>
            <person name="Sisk P."/>
            <person name="Stolte C."/>
            <person name="Sykes S."/>
            <person name="Walk T."/>
            <person name="White J."/>
            <person name="Yandava C."/>
            <person name="Haas B."/>
            <person name="Nusbaum C."/>
            <person name="Birren B."/>
        </authorList>
    </citation>
    <scope>NUCLEOTIDE SEQUENCE [LARGE SCALE GENOMIC DNA]</scope>
    <source>
        <strain evidence="4">R3-111a-1</strain>
    </source>
</reference>
<evidence type="ECO:0000313" key="4">
    <source>
        <dbReference type="Proteomes" id="UP000006039"/>
    </source>
</evidence>
<evidence type="ECO:0000313" key="2">
    <source>
        <dbReference type="EMBL" id="EJT73522.1"/>
    </source>
</evidence>
<reference evidence="2" key="3">
    <citation type="submission" date="2010-09" db="EMBL/GenBank/DDBJ databases">
        <title>Annotation of Gaeumannomyces graminis var. tritici R3-111a-1.</title>
        <authorList>
            <consortium name="The Broad Institute Genome Sequencing Platform"/>
            <person name="Ma L.-J."/>
            <person name="Dead R."/>
            <person name="Young S.K."/>
            <person name="Zeng Q."/>
            <person name="Gargeya S."/>
            <person name="Fitzgerald M."/>
            <person name="Haas B."/>
            <person name="Abouelleil A."/>
            <person name="Alvarado L."/>
            <person name="Arachchi H.M."/>
            <person name="Berlin A."/>
            <person name="Brown A."/>
            <person name="Chapman S.B."/>
            <person name="Chen Z."/>
            <person name="Dunbar C."/>
            <person name="Freedman E."/>
            <person name="Gearin G."/>
            <person name="Gellesch M."/>
            <person name="Goldberg J."/>
            <person name="Griggs A."/>
            <person name="Gujja S."/>
            <person name="Heiman D."/>
            <person name="Howarth C."/>
            <person name="Larson L."/>
            <person name="Lui A."/>
            <person name="MacDonald P.J.P."/>
            <person name="Mehta T."/>
            <person name="Montmayeur A."/>
            <person name="Murphy C."/>
            <person name="Neiman D."/>
            <person name="Pearson M."/>
            <person name="Priest M."/>
            <person name="Roberts A."/>
            <person name="Saif S."/>
            <person name="Shea T."/>
            <person name="Shenoy N."/>
            <person name="Sisk P."/>
            <person name="Stolte C."/>
            <person name="Sykes S."/>
            <person name="Yandava C."/>
            <person name="Wortman J."/>
            <person name="Nusbaum C."/>
            <person name="Birren B."/>
        </authorList>
    </citation>
    <scope>NUCLEOTIDE SEQUENCE</scope>
    <source>
        <strain evidence="2">R3-111a-1</strain>
    </source>
</reference>
<dbReference type="AlphaFoldDB" id="J3PA36"/>
<accession>J3PA36</accession>
<reference evidence="3" key="4">
    <citation type="journal article" date="2015" name="G3 (Bethesda)">
        <title>Genome sequences of three phytopathogenic species of the Magnaporthaceae family of fungi.</title>
        <authorList>
            <person name="Okagaki L.H."/>
            <person name="Nunes C.C."/>
            <person name="Sailsbery J."/>
            <person name="Clay B."/>
            <person name="Brown D."/>
            <person name="John T."/>
            <person name="Oh Y."/>
            <person name="Young N."/>
            <person name="Fitzgerald M."/>
            <person name="Haas B.J."/>
            <person name="Zeng Q."/>
            <person name="Young S."/>
            <person name="Adiconis X."/>
            <person name="Fan L."/>
            <person name="Levin J.Z."/>
            <person name="Mitchell T.K."/>
            <person name="Okubara P.A."/>
            <person name="Farman M.L."/>
            <person name="Kohn L.M."/>
            <person name="Birren B."/>
            <person name="Ma L.-J."/>
            <person name="Dean R.A."/>
        </authorList>
    </citation>
    <scope>NUCLEOTIDE SEQUENCE</scope>
    <source>
        <strain evidence="3">R3-111a-1</strain>
    </source>
</reference>
<protein>
    <submittedName>
        <fullName evidence="2 3">Uncharacterized protein</fullName>
    </submittedName>
</protein>
<dbReference type="EnsemblFungi" id="EJT73522">
    <property type="protein sequence ID" value="EJT73522"/>
    <property type="gene ID" value="GGTG_10359"/>
</dbReference>
<sequence>MSGSIESGGQQLEERRQGPDASQPVVVAASHHAGGGADVPSDGVAAQARVAGFVSRLPRDCIPDPEPLVQTACPPDTKPPPAPTWTGKCVGGGGGGVCRPPAEAAWWGGPLKVRWNIR</sequence>
<proteinExistence type="predicted"/>
<feature type="compositionally biased region" description="Polar residues" evidence="1">
    <location>
        <begin position="1"/>
        <end position="10"/>
    </location>
</feature>
<dbReference type="GeneID" id="20350817"/>
<organism evidence="2">
    <name type="scientific">Gaeumannomyces tritici (strain R3-111a-1)</name>
    <name type="common">Wheat and barley take-all root rot fungus</name>
    <name type="synonym">Gaeumannomyces graminis var. tritici</name>
    <dbReference type="NCBI Taxonomy" id="644352"/>
    <lineage>
        <taxon>Eukaryota</taxon>
        <taxon>Fungi</taxon>
        <taxon>Dikarya</taxon>
        <taxon>Ascomycota</taxon>
        <taxon>Pezizomycotina</taxon>
        <taxon>Sordariomycetes</taxon>
        <taxon>Sordariomycetidae</taxon>
        <taxon>Magnaporthales</taxon>
        <taxon>Magnaporthaceae</taxon>
        <taxon>Gaeumannomyces</taxon>
    </lineage>
</organism>
<gene>
    <name evidence="3" type="primary">20350817</name>
    <name evidence="2" type="ORF">GGTG_10359</name>
</gene>
<dbReference type="VEuPathDB" id="FungiDB:GGTG_10359"/>
<evidence type="ECO:0000313" key="3">
    <source>
        <dbReference type="EnsemblFungi" id="EJT73522"/>
    </source>
</evidence>
<reference evidence="2" key="2">
    <citation type="submission" date="2010-07" db="EMBL/GenBank/DDBJ databases">
        <authorList>
            <consortium name="The Broad Institute Genome Sequencing Platform"/>
            <consortium name="Broad Institute Genome Sequencing Center for Infectious Disease"/>
            <person name="Ma L.-J."/>
            <person name="Dead R."/>
            <person name="Young S."/>
            <person name="Zeng Q."/>
            <person name="Koehrsen M."/>
            <person name="Alvarado L."/>
            <person name="Berlin A."/>
            <person name="Chapman S.B."/>
            <person name="Chen Z."/>
            <person name="Freedman E."/>
            <person name="Gellesch M."/>
            <person name="Goldberg J."/>
            <person name="Griggs A."/>
            <person name="Gujja S."/>
            <person name="Heilman E.R."/>
            <person name="Heiman D."/>
            <person name="Hepburn T."/>
            <person name="Howarth C."/>
            <person name="Jen D."/>
            <person name="Larson L."/>
            <person name="Mehta T."/>
            <person name="Neiman D."/>
            <person name="Pearson M."/>
            <person name="Roberts A."/>
            <person name="Saif S."/>
            <person name="Shea T."/>
            <person name="Shenoy N."/>
            <person name="Sisk P."/>
            <person name="Stolte C."/>
            <person name="Sykes S."/>
            <person name="Walk T."/>
            <person name="White J."/>
            <person name="Yandava C."/>
            <person name="Haas B."/>
            <person name="Nusbaum C."/>
            <person name="Birren B."/>
        </authorList>
    </citation>
    <scope>NUCLEOTIDE SEQUENCE</scope>
    <source>
        <strain evidence="2">R3-111a-1</strain>
    </source>
</reference>
<dbReference type="RefSeq" id="XP_009226496.1">
    <property type="nucleotide sequence ID" value="XM_009228232.1"/>
</dbReference>
<keyword evidence="4" id="KW-1185">Reference proteome</keyword>
<dbReference type="Proteomes" id="UP000006039">
    <property type="component" value="Unassembled WGS sequence"/>
</dbReference>
<evidence type="ECO:0000256" key="1">
    <source>
        <dbReference type="SAM" id="MobiDB-lite"/>
    </source>
</evidence>